<evidence type="ECO:0000313" key="2">
    <source>
        <dbReference type="Proteomes" id="UP000063234"/>
    </source>
</evidence>
<protein>
    <recommendedName>
        <fullName evidence="3">Flagellar assembly protein T N-terminal domain-containing protein</fullName>
    </recommendedName>
</protein>
<dbReference type="Proteomes" id="UP000063234">
    <property type="component" value="Chromosome"/>
</dbReference>
<gene>
    <name evidence="1" type="ORF">TST_0556</name>
</gene>
<dbReference type="InterPro" id="IPR038180">
    <property type="entry name" value="FlgT_N_sf"/>
</dbReference>
<dbReference type="RefSeq" id="WP_068549282.1">
    <property type="nucleotide sequence ID" value="NZ_AP013035.1"/>
</dbReference>
<name>A0A0S3QSP3_THET7</name>
<organism evidence="1 2">
    <name type="scientific">Thermosulfidibacter takaii (strain DSM 17441 / JCM 13301 / NBRC 103674 / ABI70S6)</name>
    <dbReference type="NCBI Taxonomy" id="1298851"/>
    <lineage>
        <taxon>Bacteria</taxon>
        <taxon>Pseudomonadati</taxon>
        <taxon>Thermosulfidibacterota</taxon>
        <taxon>Thermosulfidibacteria</taxon>
        <taxon>Thermosulfidibacterales</taxon>
        <taxon>Thermosulfidibacteraceae</taxon>
    </lineage>
</organism>
<sequence>MARLSKVILGIFVTLIIAGLAQAVTVEVIGSGPTRQAAINNALRAAIEQALGTEIQSSTRVNMGRLDYDRIITASAGYIQSYQVIAEGKDPVEGVYKVKLRVAVNDYKLKEDFFKEFKRNPRSQKIFVKSRLDSKRVVVLYSRRAHNSLPYNTMPVKEIIDRIEDKLAGYGFRVFLPEQIARIKNRATELAIDEETAIQIARQEDGDVVVLVDVQAGKRPTPDGFYLIYATVSLKAFDVTTGELFANVIKRGKTIARAGAYGIEEGAARAVAKVAPKAVDQLVQKIVTRLSTSHEKFLVFIFRDIPQDIQLQLQDLFANELGWDFRVARQYGSYMEVEVFSENDPTSANLQFYKAIKKAGIPLTQVEMKGSRIVYSGQ</sequence>
<dbReference type="AlphaFoldDB" id="A0A0S3QSP3"/>
<keyword evidence="2" id="KW-1185">Reference proteome</keyword>
<evidence type="ECO:0008006" key="3">
    <source>
        <dbReference type="Google" id="ProtNLM"/>
    </source>
</evidence>
<dbReference type="EMBL" id="AP013035">
    <property type="protein sequence ID" value="BAT71362.1"/>
    <property type="molecule type" value="Genomic_DNA"/>
</dbReference>
<reference evidence="2" key="1">
    <citation type="journal article" date="2018" name="Science">
        <title>A primordial and reversible TCA cycle in a facultatively chemolithoautotrophic thermophile.</title>
        <authorList>
            <person name="Nunoura T."/>
            <person name="Chikaraishi Y."/>
            <person name="Izaki R."/>
            <person name="Suwa T."/>
            <person name="Sato T."/>
            <person name="Harada T."/>
            <person name="Mori K."/>
            <person name="Kato Y."/>
            <person name="Miyazaki M."/>
            <person name="Shimamura S."/>
            <person name="Yanagawa K."/>
            <person name="Shuto A."/>
            <person name="Ohkouchi N."/>
            <person name="Fujita N."/>
            <person name="Takaki Y."/>
            <person name="Atomi H."/>
            <person name="Takai K."/>
        </authorList>
    </citation>
    <scope>NUCLEOTIDE SEQUENCE [LARGE SCALE GENOMIC DNA]</scope>
    <source>
        <strain evidence="2">DSM 17441 / JCM 13301 / NBRC 103674 / ABI70S6</strain>
    </source>
</reference>
<accession>A0A0S3QSP3</accession>
<dbReference type="KEGG" id="ttk:TST_0556"/>
<proteinExistence type="predicted"/>
<evidence type="ECO:0000313" key="1">
    <source>
        <dbReference type="EMBL" id="BAT71362.1"/>
    </source>
</evidence>
<dbReference type="STRING" id="1298851.TST_0556"/>
<dbReference type="OrthoDB" id="9791419at2"/>
<dbReference type="Gene3D" id="3.30.1660.40">
    <property type="entry name" value="FlgT, N-terminal domain"/>
    <property type="match status" value="1"/>
</dbReference>